<organism evidence="1 2">
    <name type="scientific">Vicia faba</name>
    <name type="common">Broad bean</name>
    <name type="synonym">Faba vulgaris</name>
    <dbReference type="NCBI Taxonomy" id="3906"/>
    <lineage>
        <taxon>Eukaryota</taxon>
        <taxon>Viridiplantae</taxon>
        <taxon>Streptophyta</taxon>
        <taxon>Embryophyta</taxon>
        <taxon>Tracheophyta</taxon>
        <taxon>Spermatophyta</taxon>
        <taxon>Magnoliopsida</taxon>
        <taxon>eudicotyledons</taxon>
        <taxon>Gunneridae</taxon>
        <taxon>Pentapetalae</taxon>
        <taxon>rosids</taxon>
        <taxon>fabids</taxon>
        <taxon>Fabales</taxon>
        <taxon>Fabaceae</taxon>
        <taxon>Papilionoideae</taxon>
        <taxon>50 kb inversion clade</taxon>
        <taxon>NPAAA clade</taxon>
        <taxon>Hologalegina</taxon>
        <taxon>IRL clade</taxon>
        <taxon>Fabeae</taxon>
        <taxon>Vicia</taxon>
    </lineage>
</organism>
<evidence type="ECO:0000313" key="1">
    <source>
        <dbReference type="EMBL" id="CAI8614944.1"/>
    </source>
</evidence>
<gene>
    <name evidence="1" type="ORF">VFH_V154720</name>
</gene>
<keyword evidence="2" id="KW-1185">Reference proteome</keyword>
<dbReference type="EMBL" id="OX451740">
    <property type="protein sequence ID" value="CAI8614944.1"/>
    <property type="molecule type" value="Genomic_DNA"/>
</dbReference>
<name>A0AAV1AXQ5_VICFA</name>
<dbReference type="GO" id="GO:0008422">
    <property type="term" value="F:beta-glucosidase activity"/>
    <property type="evidence" value="ECO:0007669"/>
    <property type="project" value="TreeGrafter"/>
</dbReference>
<reference evidence="1 2" key="1">
    <citation type="submission" date="2023-01" db="EMBL/GenBank/DDBJ databases">
        <authorList>
            <person name="Kreplak J."/>
        </authorList>
    </citation>
    <scope>NUCLEOTIDE SEQUENCE [LARGE SCALE GENOMIC DNA]</scope>
</reference>
<dbReference type="InterPro" id="IPR052566">
    <property type="entry name" value="Non-lysos_glucosylceramidase"/>
</dbReference>
<sequence length="252" mass="27994">MRIISLLFNFSVPRTHPCRYSTRLAYTVPPVSPTPLLTDPPSPRRSAAGCTKTETFPALYPRAWTVYEGHISGVMIFVDTSGESLRKMQNSGNSVGGYILPRARRPDGVHGVLLHHKTASEQSLLTFAIAAEETEYVHISECPVFVISGSHKGISAKDMWHEVKQVMDLLSDFIDLCFFEMSMFDVITINLFILYSGCVAPYKLSLCSKHFITQVGDLNTVKKQKFVLILLPVHGLISTGGQFKIGMAELIK</sequence>
<proteinExistence type="predicted"/>
<dbReference type="PANTHER" id="PTHR12654:SF3">
    <property type="entry name" value="NON-LYSOSOMAL GLUCOSYLCERAMIDASE"/>
    <property type="match status" value="1"/>
</dbReference>
<dbReference type="PANTHER" id="PTHR12654">
    <property type="entry name" value="BILE ACID BETA-GLUCOSIDASE-RELATED"/>
    <property type="match status" value="1"/>
</dbReference>
<protein>
    <submittedName>
        <fullName evidence="1">Uncharacterized protein</fullName>
    </submittedName>
</protein>
<evidence type="ECO:0000313" key="2">
    <source>
        <dbReference type="Proteomes" id="UP001157006"/>
    </source>
</evidence>
<accession>A0AAV1AXQ5</accession>
<dbReference type="AlphaFoldDB" id="A0AAV1AXQ5"/>
<dbReference type="Proteomes" id="UP001157006">
    <property type="component" value="Chromosome 5"/>
</dbReference>